<evidence type="ECO:0000313" key="3">
    <source>
        <dbReference type="Proteomes" id="UP000276133"/>
    </source>
</evidence>
<dbReference type="Proteomes" id="UP000276133">
    <property type="component" value="Unassembled WGS sequence"/>
</dbReference>
<reference evidence="2 3" key="1">
    <citation type="journal article" date="2018" name="Sci. Rep.">
        <title>Genomic signatures of local adaptation to the degree of environmental predictability in rotifers.</title>
        <authorList>
            <person name="Franch-Gras L."/>
            <person name="Hahn C."/>
            <person name="Garcia-Roger E.M."/>
            <person name="Carmona M.J."/>
            <person name="Serra M."/>
            <person name="Gomez A."/>
        </authorList>
    </citation>
    <scope>NUCLEOTIDE SEQUENCE [LARGE SCALE GENOMIC DNA]</scope>
    <source>
        <strain evidence="2">HYR1</strain>
    </source>
</reference>
<protein>
    <submittedName>
        <fullName evidence="2">Uncharacterized protein</fullName>
    </submittedName>
</protein>
<proteinExistence type="predicted"/>
<keyword evidence="3" id="KW-1185">Reference proteome</keyword>
<dbReference type="AlphaFoldDB" id="A0A3M7SQV1"/>
<organism evidence="2 3">
    <name type="scientific">Brachionus plicatilis</name>
    <name type="common">Marine rotifer</name>
    <name type="synonym">Brachionus muelleri</name>
    <dbReference type="NCBI Taxonomy" id="10195"/>
    <lineage>
        <taxon>Eukaryota</taxon>
        <taxon>Metazoa</taxon>
        <taxon>Spiralia</taxon>
        <taxon>Gnathifera</taxon>
        <taxon>Rotifera</taxon>
        <taxon>Eurotatoria</taxon>
        <taxon>Monogononta</taxon>
        <taxon>Pseudotrocha</taxon>
        <taxon>Ploima</taxon>
        <taxon>Brachionidae</taxon>
        <taxon>Brachionus</taxon>
    </lineage>
</organism>
<feature type="region of interest" description="Disordered" evidence="1">
    <location>
        <begin position="1"/>
        <end position="24"/>
    </location>
</feature>
<sequence>MVGRVGRVGRGGRAGRVRGRAGGRAGRVGAMGGGGRAGALSFGLHGQVEGGERVHLLCFAGHRAQILGLVFEVVGGGAAALRSLTATGASSGGGVSVMCFSFQCLLRLLRHLYVLPQMEHANLVMPSSSTLRYRAGSTSEL</sequence>
<dbReference type="EMBL" id="REGN01000899">
    <property type="protein sequence ID" value="RNA38241.1"/>
    <property type="molecule type" value="Genomic_DNA"/>
</dbReference>
<comment type="caution">
    <text evidence="2">The sequence shown here is derived from an EMBL/GenBank/DDBJ whole genome shotgun (WGS) entry which is preliminary data.</text>
</comment>
<feature type="compositionally biased region" description="Gly residues" evidence="1">
    <location>
        <begin position="1"/>
        <end position="12"/>
    </location>
</feature>
<evidence type="ECO:0000313" key="2">
    <source>
        <dbReference type="EMBL" id="RNA38241.1"/>
    </source>
</evidence>
<evidence type="ECO:0000256" key="1">
    <source>
        <dbReference type="SAM" id="MobiDB-lite"/>
    </source>
</evidence>
<name>A0A3M7SQV1_BRAPC</name>
<gene>
    <name evidence="2" type="ORF">BpHYR1_049364</name>
</gene>
<accession>A0A3M7SQV1</accession>